<reference evidence="2 3" key="1">
    <citation type="submission" date="2019-11" db="EMBL/GenBank/DDBJ databases">
        <authorList>
            <person name="He Y."/>
        </authorList>
    </citation>
    <scope>NUCLEOTIDE SEQUENCE [LARGE SCALE GENOMIC DNA]</scope>
    <source>
        <strain evidence="2 3">SCSIO 58843</strain>
    </source>
</reference>
<accession>A0A5Q2RSS1</accession>
<organism evidence="2 3">
    <name type="scientific">Actinomarinicola tropica</name>
    <dbReference type="NCBI Taxonomy" id="2789776"/>
    <lineage>
        <taxon>Bacteria</taxon>
        <taxon>Bacillati</taxon>
        <taxon>Actinomycetota</taxon>
        <taxon>Acidimicrobiia</taxon>
        <taxon>Acidimicrobiales</taxon>
        <taxon>Iamiaceae</taxon>
        <taxon>Actinomarinicola</taxon>
    </lineage>
</organism>
<dbReference type="Proteomes" id="UP000334019">
    <property type="component" value="Chromosome"/>
</dbReference>
<name>A0A5Q2RSS1_9ACTN</name>
<evidence type="ECO:0000313" key="3">
    <source>
        <dbReference type="Proteomes" id="UP000334019"/>
    </source>
</evidence>
<sequence>MELTHLRIEARGTVDAASADNATGPLDAFPGEGAGPAGDPQTERLSAIVGRLNEKYGFQLSITDALLFEQFKGDWSSDPELVAAAKANTFENFMIVFATKFMNVVLGRMDTNAEIFKALLDNQGFAEDLKHTYGRDLYQQLHAPEGP</sequence>
<evidence type="ECO:0000256" key="1">
    <source>
        <dbReference type="SAM" id="MobiDB-lite"/>
    </source>
</evidence>
<proteinExistence type="predicted"/>
<gene>
    <name evidence="2" type="ORF">GH723_14735</name>
</gene>
<dbReference type="AlphaFoldDB" id="A0A5Q2RSS1"/>
<protein>
    <submittedName>
        <fullName evidence="2">Uncharacterized protein</fullName>
    </submittedName>
</protein>
<dbReference type="KEGG" id="atq:GH723_14735"/>
<evidence type="ECO:0000313" key="2">
    <source>
        <dbReference type="EMBL" id="QGG96255.1"/>
    </source>
</evidence>
<dbReference type="EMBL" id="CP045851">
    <property type="protein sequence ID" value="QGG96255.1"/>
    <property type="molecule type" value="Genomic_DNA"/>
</dbReference>
<feature type="region of interest" description="Disordered" evidence="1">
    <location>
        <begin position="18"/>
        <end position="40"/>
    </location>
</feature>
<keyword evidence="3" id="KW-1185">Reference proteome</keyword>